<reference evidence="1" key="1">
    <citation type="submission" date="2020-12" db="EMBL/GenBank/DDBJ databases">
        <title>Enhanced detection system for hospital associated transmission using whole genome sequencing surveillance.</title>
        <authorList>
            <person name="Harrison L.H."/>
            <person name="Van Tyne D."/>
            <person name="Marsh J.W."/>
            <person name="Griffith M.P."/>
            <person name="Snyder D.J."/>
            <person name="Cooper V.S."/>
            <person name="Mustapha M."/>
        </authorList>
    </citation>
    <scope>NUCLEOTIDE SEQUENCE</scope>
    <source>
        <strain evidence="1">PSB00042</strain>
    </source>
</reference>
<evidence type="ECO:0008006" key="3">
    <source>
        <dbReference type="Google" id="ProtNLM"/>
    </source>
</evidence>
<comment type="caution">
    <text evidence="1">The sequence shown here is derived from an EMBL/GenBank/DDBJ whole genome shotgun (WGS) entry which is preliminary data.</text>
</comment>
<dbReference type="Gene3D" id="3.40.1350.10">
    <property type="match status" value="1"/>
</dbReference>
<sequence>MTDLLFSLMPDGARLLQPAPARLEKEVQVLVERNMQTMLGHRFLVSEYTTPCGTMRIDSLCIDQHHCPIIVEYKLDSDSSAINQGLCYLDWLISNKAAYQLVVHEALGADAASKIDWTGARVVIIAGHFTRYDLQAIHQINANLDLYTYCLYDGAMLLRHVGGQRKPDYLSAHSIKPAKPKRSFLSSYTHSPDVVRNRVDRFCSSVMSIADDIVLCDRDDGRFISAPASSSGDLGRLFLTDTLYPKVRLEIFASIDDFEFTAEIRTKKTRTQSFEFSVTDDEYFDHAVEAIRQLYSRSQMG</sequence>
<dbReference type="RefSeq" id="WP_198746478.1">
    <property type="nucleotide sequence ID" value="NZ_JAEHTE010000002.1"/>
</dbReference>
<organism evidence="1 2">
    <name type="scientific">Pseudomonas putida</name>
    <name type="common">Arthrobacter siderocapsulatus</name>
    <dbReference type="NCBI Taxonomy" id="303"/>
    <lineage>
        <taxon>Bacteria</taxon>
        <taxon>Pseudomonadati</taxon>
        <taxon>Pseudomonadota</taxon>
        <taxon>Gammaproteobacteria</taxon>
        <taxon>Pseudomonadales</taxon>
        <taxon>Pseudomonadaceae</taxon>
        <taxon>Pseudomonas</taxon>
    </lineage>
</organism>
<dbReference type="AlphaFoldDB" id="A0A8I1EAH0"/>
<evidence type="ECO:0000313" key="1">
    <source>
        <dbReference type="EMBL" id="MBI6882854.1"/>
    </source>
</evidence>
<dbReference type="InterPro" id="IPR011856">
    <property type="entry name" value="tRNA_endonuc-like_dom_sf"/>
</dbReference>
<dbReference type="EMBL" id="JAEHTE010000002">
    <property type="protein sequence ID" value="MBI6882854.1"/>
    <property type="molecule type" value="Genomic_DNA"/>
</dbReference>
<name>A0A8I1EAH0_PSEPU</name>
<evidence type="ECO:0000313" key="2">
    <source>
        <dbReference type="Proteomes" id="UP000637061"/>
    </source>
</evidence>
<dbReference type="Proteomes" id="UP000637061">
    <property type="component" value="Unassembled WGS sequence"/>
</dbReference>
<accession>A0A8I1EAH0</accession>
<dbReference type="GO" id="GO:0003676">
    <property type="term" value="F:nucleic acid binding"/>
    <property type="evidence" value="ECO:0007669"/>
    <property type="project" value="InterPro"/>
</dbReference>
<protein>
    <recommendedName>
        <fullName evidence="3">DUF91 domain-containing protein</fullName>
    </recommendedName>
</protein>
<proteinExistence type="predicted"/>
<gene>
    <name evidence="1" type="ORF">JEU22_02930</name>
</gene>